<name>A0A5K1J299_9ACTN</name>
<evidence type="ECO:0000256" key="3">
    <source>
        <dbReference type="ARBA" id="ARBA00023163"/>
    </source>
</evidence>
<reference evidence="5 6" key="1">
    <citation type="submission" date="2019-10" db="EMBL/GenBank/DDBJ databases">
        <authorList>
            <person name="Wolf R A."/>
        </authorList>
    </citation>
    <scope>NUCLEOTIDE SEQUENCE [LARGE SCALE GENOMIC DNA]</scope>
    <source>
        <strain evidence="5">Collinsella_aerofaciens_MC2</strain>
    </source>
</reference>
<keyword evidence="6" id="KW-1185">Reference proteome</keyword>
<dbReference type="SUPFAM" id="SSF48008">
    <property type="entry name" value="GntR ligand-binding domain-like"/>
    <property type="match status" value="1"/>
</dbReference>
<dbReference type="AlphaFoldDB" id="A0A5K1J299"/>
<evidence type="ECO:0000313" key="5">
    <source>
        <dbReference type="EMBL" id="VWL96530.1"/>
    </source>
</evidence>
<proteinExistence type="predicted"/>
<evidence type="ECO:0000256" key="2">
    <source>
        <dbReference type="ARBA" id="ARBA00023125"/>
    </source>
</evidence>
<organism evidence="5 6">
    <name type="scientific">Collinsella aerofaciens</name>
    <dbReference type="NCBI Taxonomy" id="74426"/>
    <lineage>
        <taxon>Bacteria</taxon>
        <taxon>Bacillati</taxon>
        <taxon>Actinomycetota</taxon>
        <taxon>Coriobacteriia</taxon>
        <taxon>Coriobacteriales</taxon>
        <taxon>Coriobacteriaceae</taxon>
        <taxon>Collinsella</taxon>
    </lineage>
</organism>
<accession>A0A5K1J299</accession>
<sequence>MNSGPLCHASMRGEIRCARALLHVATLNGGNLVVPRLMGVLKASVPLFIDVTGKKLVEETIRTHRGVADAIAARNPTAAHDAMYLHLVYNRNMIAEGKGSEQ</sequence>
<dbReference type="EMBL" id="CABWIE010000019">
    <property type="protein sequence ID" value="VWL96530.1"/>
    <property type="molecule type" value="Genomic_DNA"/>
</dbReference>
<feature type="domain" description="GntR C-terminal" evidence="4">
    <location>
        <begin position="31"/>
        <end position="87"/>
    </location>
</feature>
<dbReference type="InterPro" id="IPR011711">
    <property type="entry name" value="GntR_C"/>
</dbReference>
<protein>
    <recommendedName>
        <fullName evidence="4">GntR C-terminal domain-containing protein</fullName>
    </recommendedName>
</protein>
<dbReference type="InterPro" id="IPR008920">
    <property type="entry name" value="TF_FadR/GntR_C"/>
</dbReference>
<dbReference type="GO" id="GO:0003677">
    <property type="term" value="F:DNA binding"/>
    <property type="evidence" value="ECO:0007669"/>
    <property type="project" value="UniProtKB-KW"/>
</dbReference>
<keyword evidence="2" id="KW-0238">DNA-binding</keyword>
<evidence type="ECO:0000256" key="1">
    <source>
        <dbReference type="ARBA" id="ARBA00023015"/>
    </source>
</evidence>
<gene>
    <name evidence="5" type="ORF">KCJAJFAP_00426</name>
</gene>
<keyword evidence="3" id="KW-0804">Transcription</keyword>
<keyword evidence="1" id="KW-0805">Transcription regulation</keyword>
<dbReference type="Pfam" id="PF07729">
    <property type="entry name" value="FCD"/>
    <property type="match status" value="1"/>
</dbReference>
<dbReference type="Proteomes" id="UP000361836">
    <property type="component" value="Unassembled WGS sequence"/>
</dbReference>
<evidence type="ECO:0000313" key="6">
    <source>
        <dbReference type="Proteomes" id="UP000361836"/>
    </source>
</evidence>
<dbReference type="Gene3D" id="1.20.120.530">
    <property type="entry name" value="GntR ligand-binding domain-like"/>
    <property type="match status" value="1"/>
</dbReference>
<evidence type="ECO:0000259" key="4">
    <source>
        <dbReference type="Pfam" id="PF07729"/>
    </source>
</evidence>